<evidence type="ECO:0000256" key="1">
    <source>
        <dbReference type="SAM" id="Phobius"/>
    </source>
</evidence>
<protein>
    <submittedName>
        <fullName evidence="2">Uncharacterized protein</fullName>
    </submittedName>
</protein>
<dbReference type="Proteomes" id="UP000050465">
    <property type="component" value="Unassembled WGS sequence"/>
</dbReference>
<accession>A0A0P8D7A0</accession>
<sequence length="61" mass="6873">MFELNTLRAKFQPHLGWHGARTLFVAAFIIALFRARTVNLSELAVAFPGRAQADSHYKESV</sequence>
<name>A0A0P8D7A0_9CYAN</name>
<evidence type="ECO:0000313" key="2">
    <source>
        <dbReference type="EMBL" id="KPQ31990.1"/>
    </source>
</evidence>
<comment type="caution">
    <text evidence="2">The sequence shown here is derived from an EMBL/GenBank/DDBJ whole genome shotgun (WGS) entry which is preliminary data.</text>
</comment>
<evidence type="ECO:0000313" key="3">
    <source>
        <dbReference type="Proteomes" id="UP000050465"/>
    </source>
</evidence>
<gene>
    <name evidence="2" type="ORF">HLUCCA11_22595</name>
</gene>
<keyword evidence="1" id="KW-0812">Transmembrane</keyword>
<dbReference type="STRING" id="1666911.HLUCCA11_22595"/>
<reference evidence="2 3" key="1">
    <citation type="submission" date="2015-09" db="EMBL/GenBank/DDBJ databases">
        <title>Identification and resolution of microdiversity through metagenomic sequencing of parallel consortia.</title>
        <authorList>
            <person name="Nelson W.C."/>
            <person name="Romine M.F."/>
            <person name="Lindemann S.R."/>
        </authorList>
    </citation>
    <scope>NUCLEOTIDE SEQUENCE [LARGE SCALE GENOMIC DNA]</scope>
    <source>
        <strain evidence="2">Ana</strain>
    </source>
</reference>
<dbReference type="EMBL" id="LJZR01000074">
    <property type="protein sequence ID" value="KPQ31990.1"/>
    <property type="molecule type" value="Genomic_DNA"/>
</dbReference>
<feature type="transmembrane region" description="Helical" evidence="1">
    <location>
        <begin position="15"/>
        <end position="33"/>
    </location>
</feature>
<dbReference type="PATRIC" id="fig|1666911.3.peg.4388"/>
<proteinExistence type="predicted"/>
<organism evidence="2 3">
    <name type="scientific">Phormidesmis priestleyi Ana</name>
    <dbReference type="NCBI Taxonomy" id="1666911"/>
    <lineage>
        <taxon>Bacteria</taxon>
        <taxon>Bacillati</taxon>
        <taxon>Cyanobacteriota</taxon>
        <taxon>Cyanophyceae</taxon>
        <taxon>Leptolyngbyales</taxon>
        <taxon>Leptolyngbyaceae</taxon>
        <taxon>Phormidesmis</taxon>
    </lineage>
</organism>
<dbReference type="AlphaFoldDB" id="A0A0P8D7A0"/>
<keyword evidence="1" id="KW-0472">Membrane</keyword>
<keyword evidence="1" id="KW-1133">Transmembrane helix</keyword>